<evidence type="ECO:0000256" key="2">
    <source>
        <dbReference type="SAM" id="SignalP"/>
    </source>
</evidence>
<name>A0ABR4ZJU6_9NOCA</name>
<evidence type="ECO:0000313" key="3">
    <source>
        <dbReference type="EMBL" id="KIA65590.1"/>
    </source>
</evidence>
<gene>
    <name evidence="3" type="ORF">FG87_05980</name>
</gene>
<dbReference type="Proteomes" id="UP000031364">
    <property type="component" value="Unassembled WGS sequence"/>
</dbReference>
<proteinExistence type="predicted"/>
<accession>A0ABR4ZJU6</accession>
<organism evidence="3 4">
    <name type="scientific">Nocardia vulneris</name>
    <dbReference type="NCBI Taxonomy" id="1141657"/>
    <lineage>
        <taxon>Bacteria</taxon>
        <taxon>Bacillati</taxon>
        <taxon>Actinomycetota</taxon>
        <taxon>Actinomycetes</taxon>
        <taxon>Mycobacteriales</taxon>
        <taxon>Nocardiaceae</taxon>
        <taxon>Nocardia</taxon>
    </lineage>
</organism>
<sequence length="296" mass="28953">MNGRTITRAAAAVTTLGIGAALTLGGPAAAEPEPTPLDAGLTHLTETAGPDPAVQAGVGALTQYTKLVDVAALRHITSAFTPFAYAAPTFGCGSLGPITTIIAAASTDGVGNSQDLNVAPGTLRFSATPAHSGIPLASGLVVAWVNINNGASGIDPLDDLTEYGLPSLSKTVRSGPGTVIASMWGIIDYPGAHCVMTPTVGTFMVPDQPASHPANPADTNAPGVVAPGPNGTVMGPAPEPAPTTAQQPAPAPLPAAPAPEPAPAPAPAPAPVAPTTPAPPAGTSVHGEFSKPATGN</sequence>
<reference evidence="3 4" key="1">
    <citation type="journal article" date="2014" name="Int. J. Syst. Evol. Microbiol.">
        <title>Nocardia vulneris sp. nov., isolated from wounds of human patients in North America.</title>
        <authorList>
            <person name="Lasker B.A."/>
            <person name="Bell M."/>
            <person name="Klenk H.P."/>
            <person name="Sproer C."/>
            <person name="Schumann C."/>
            <person name="Schumann P."/>
            <person name="Brown J.M."/>
        </authorList>
    </citation>
    <scope>NUCLEOTIDE SEQUENCE [LARGE SCALE GENOMIC DNA]</scope>
    <source>
        <strain evidence="3 4">W9851</strain>
    </source>
</reference>
<keyword evidence="4" id="KW-1185">Reference proteome</keyword>
<feature type="chain" id="PRO_5047404983" evidence="2">
    <location>
        <begin position="31"/>
        <end position="296"/>
    </location>
</feature>
<protein>
    <submittedName>
        <fullName evidence="3">Uncharacterized protein</fullName>
    </submittedName>
</protein>
<evidence type="ECO:0000313" key="4">
    <source>
        <dbReference type="Proteomes" id="UP000031364"/>
    </source>
</evidence>
<feature type="compositionally biased region" description="Pro residues" evidence="1">
    <location>
        <begin position="249"/>
        <end position="280"/>
    </location>
</feature>
<evidence type="ECO:0000256" key="1">
    <source>
        <dbReference type="SAM" id="MobiDB-lite"/>
    </source>
</evidence>
<dbReference type="RefSeq" id="WP_043665780.1">
    <property type="nucleotide sequence ID" value="NZ_BDCI01000021.1"/>
</dbReference>
<dbReference type="EMBL" id="JNFP01000006">
    <property type="protein sequence ID" value="KIA65590.1"/>
    <property type="molecule type" value="Genomic_DNA"/>
</dbReference>
<feature type="region of interest" description="Disordered" evidence="1">
    <location>
        <begin position="207"/>
        <end position="296"/>
    </location>
</feature>
<feature type="signal peptide" evidence="2">
    <location>
        <begin position="1"/>
        <end position="30"/>
    </location>
</feature>
<keyword evidence="2" id="KW-0732">Signal</keyword>
<comment type="caution">
    <text evidence="3">The sequence shown here is derived from an EMBL/GenBank/DDBJ whole genome shotgun (WGS) entry which is preliminary data.</text>
</comment>